<feature type="region of interest" description="Disordered" evidence="14">
    <location>
        <begin position="1298"/>
        <end position="1324"/>
    </location>
</feature>
<evidence type="ECO:0000256" key="7">
    <source>
        <dbReference type="ARBA" id="ARBA00022741"/>
    </source>
</evidence>
<dbReference type="InterPro" id="IPR050647">
    <property type="entry name" value="Plant_LRR-RLKs"/>
</dbReference>
<dbReference type="SUPFAM" id="SSF52540">
    <property type="entry name" value="P-loop containing nucleoside triphosphate hydrolases"/>
    <property type="match status" value="1"/>
</dbReference>
<comment type="catalytic activity">
    <reaction evidence="11">
        <text>L-threonyl-[protein] + ATP = O-phospho-L-threonyl-[protein] + ADP + H(+)</text>
        <dbReference type="Rhea" id="RHEA:46608"/>
        <dbReference type="Rhea" id="RHEA-COMP:11060"/>
        <dbReference type="Rhea" id="RHEA-COMP:11605"/>
        <dbReference type="ChEBI" id="CHEBI:15378"/>
        <dbReference type="ChEBI" id="CHEBI:30013"/>
        <dbReference type="ChEBI" id="CHEBI:30616"/>
        <dbReference type="ChEBI" id="CHEBI:61977"/>
        <dbReference type="ChEBI" id="CHEBI:456216"/>
        <dbReference type="EC" id="2.7.11.1"/>
    </reaction>
</comment>
<evidence type="ECO:0000256" key="8">
    <source>
        <dbReference type="ARBA" id="ARBA00022777"/>
    </source>
</evidence>
<dbReference type="GO" id="GO:0005737">
    <property type="term" value="C:cytoplasm"/>
    <property type="evidence" value="ECO:0007669"/>
    <property type="project" value="UniProtKB-ARBA"/>
</dbReference>
<keyword evidence="13" id="KW-0040">ANK repeat</keyword>
<dbReference type="GO" id="GO:0009966">
    <property type="term" value="P:regulation of signal transduction"/>
    <property type="evidence" value="ECO:0007669"/>
    <property type="project" value="UniProtKB-ARBA"/>
</dbReference>
<dbReference type="SMART" id="SM00248">
    <property type="entry name" value="ANK"/>
    <property type="match status" value="4"/>
</dbReference>
<proteinExistence type="predicted"/>
<dbReference type="InterPro" id="IPR000719">
    <property type="entry name" value="Prot_kinase_dom"/>
</dbReference>
<evidence type="ECO:0000256" key="1">
    <source>
        <dbReference type="ARBA" id="ARBA00001946"/>
    </source>
</evidence>
<dbReference type="PANTHER" id="PTHR48056">
    <property type="entry name" value="LRR RECEPTOR-LIKE SERINE/THREONINE-PROTEIN KINASE-RELATED"/>
    <property type="match status" value="1"/>
</dbReference>
<dbReference type="Gene3D" id="3.80.10.10">
    <property type="entry name" value="Ribonuclease Inhibitor"/>
    <property type="match status" value="3"/>
</dbReference>
<dbReference type="PRINTS" id="PR00019">
    <property type="entry name" value="LEURICHRPT"/>
</dbReference>
<dbReference type="PROSITE" id="PS00108">
    <property type="entry name" value="PROTEIN_KINASE_ST"/>
    <property type="match status" value="1"/>
</dbReference>
<dbReference type="Pfam" id="PF12796">
    <property type="entry name" value="Ank_2"/>
    <property type="match status" value="1"/>
</dbReference>
<dbReference type="PROSITE" id="PS50297">
    <property type="entry name" value="ANK_REP_REGION"/>
    <property type="match status" value="1"/>
</dbReference>
<dbReference type="EC" id="2.7.11.1" evidence="2"/>
<organism evidence="17 18">
    <name type="scientific">Paralvinella palmiformis</name>
    <dbReference type="NCBI Taxonomy" id="53620"/>
    <lineage>
        <taxon>Eukaryota</taxon>
        <taxon>Metazoa</taxon>
        <taxon>Spiralia</taxon>
        <taxon>Lophotrochozoa</taxon>
        <taxon>Annelida</taxon>
        <taxon>Polychaeta</taxon>
        <taxon>Sedentaria</taxon>
        <taxon>Canalipalpata</taxon>
        <taxon>Terebellida</taxon>
        <taxon>Terebelliformia</taxon>
        <taxon>Alvinellidae</taxon>
        <taxon>Paralvinella</taxon>
    </lineage>
</organism>
<dbReference type="Pfam" id="PF16095">
    <property type="entry name" value="COR-A"/>
    <property type="match status" value="1"/>
</dbReference>
<dbReference type="Pfam" id="PF13855">
    <property type="entry name" value="LRR_8"/>
    <property type="match status" value="2"/>
</dbReference>
<dbReference type="InterPro" id="IPR011009">
    <property type="entry name" value="Kinase-like_dom_sf"/>
</dbReference>
<evidence type="ECO:0000256" key="6">
    <source>
        <dbReference type="ARBA" id="ARBA00022737"/>
    </source>
</evidence>
<keyword evidence="18" id="KW-1185">Reference proteome</keyword>
<comment type="caution">
    <text evidence="17">The sequence shown here is derived from an EMBL/GenBank/DDBJ whole genome shotgun (WGS) entry which is preliminary data.</text>
</comment>
<dbReference type="Pfam" id="PF08477">
    <property type="entry name" value="Roc"/>
    <property type="match status" value="1"/>
</dbReference>
<dbReference type="InterPro" id="IPR020859">
    <property type="entry name" value="ROC"/>
</dbReference>
<dbReference type="InterPro" id="IPR027417">
    <property type="entry name" value="P-loop_NTPase"/>
</dbReference>
<feature type="domain" description="Roc" evidence="16">
    <location>
        <begin position="640"/>
        <end position="834"/>
    </location>
</feature>
<dbReference type="InterPro" id="IPR002110">
    <property type="entry name" value="Ankyrin_rpt"/>
</dbReference>
<dbReference type="Gene3D" id="1.10.510.10">
    <property type="entry name" value="Transferase(Phosphotransferase) domain 1"/>
    <property type="match status" value="1"/>
</dbReference>
<dbReference type="Gene3D" id="3.30.70.1390">
    <property type="entry name" value="ROC domain from the Parkinson's disease-associated leucine-rich repeat kinase 2"/>
    <property type="match status" value="1"/>
</dbReference>
<dbReference type="Gene3D" id="3.40.50.300">
    <property type="entry name" value="P-loop containing nucleotide triphosphate hydrolases"/>
    <property type="match status" value="1"/>
</dbReference>
<keyword evidence="4" id="KW-0433">Leucine-rich repeat</keyword>
<dbReference type="GO" id="GO:0005525">
    <property type="term" value="F:GTP binding"/>
    <property type="evidence" value="ECO:0007669"/>
    <property type="project" value="UniProtKB-KW"/>
</dbReference>
<evidence type="ECO:0000256" key="9">
    <source>
        <dbReference type="ARBA" id="ARBA00022840"/>
    </source>
</evidence>
<dbReference type="InterPro" id="IPR003591">
    <property type="entry name" value="Leu-rich_rpt_typical-subtyp"/>
</dbReference>
<evidence type="ECO:0000256" key="12">
    <source>
        <dbReference type="ARBA" id="ARBA00048679"/>
    </source>
</evidence>
<dbReference type="PROSITE" id="PS50088">
    <property type="entry name" value="ANK_REPEAT"/>
    <property type="match status" value="1"/>
</dbReference>
<dbReference type="SMART" id="SM00369">
    <property type="entry name" value="LRR_TYP"/>
    <property type="match status" value="6"/>
</dbReference>
<dbReference type="PROSITE" id="PS51450">
    <property type="entry name" value="LRR"/>
    <property type="match status" value="5"/>
</dbReference>
<evidence type="ECO:0000256" key="13">
    <source>
        <dbReference type="PROSITE-ProRule" id="PRU00023"/>
    </source>
</evidence>
<dbReference type="PROSITE" id="PS50011">
    <property type="entry name" value="PROTEIN_KINASE_DOM"/>
    <property type="match status" value="1"/>
</dbReference>
<evidence type="ECO:0000256" key="4">
    <source>
        <dbReference type="ARBA" id="ARBA00022614"/>
    </source>
</evidence>
<reference evidence="17" key="1">
    <citation type="journal article" date="2023" name="Mol. Biol. Evol.">
        <title>Third-Generation Sequencing Reveals the Adaptive Role of the Epigenome in Three Deep-Sea Polychaetes.</title>
        <authorList>
            <person name="Perez M."/>
            <person name="Aroh O."/>
            <person name="Sun Y."/>
            <person name="Lan Y."/>
            <person name="Juniper S.K."/>
            <person name="Young C.R."/>
            <person name="Angers B."/>
            <person name="Qian P.Y."/>
        </authorList>
    </citation>
    <scope>NUCLEOTIDE SEQUENCE</scope>
    <source>
        <strain evidence="17">P08H-3</strain>
    </source>
</reference>
<dbReference type="Gene3D" id="1.25.40.20">
    <property type="entry name" value="Ankyrin repeat-containing domain"/>
    <property type="match status" value="1"/>
</dbReference>
<evidence type="ECO:0000256" key="2">
    <source>
        <dbReference type="ARBA" id="ARBA00012513"/>
    </source>
</evidence>
<dbReference type="PANTHER" id="PTHR48056:SF81">
    <property type="entry name" value="RECEPTOR PROTEIN-TYROSINE KINASE CEPR1"/>
    <property type="match status" value="1"/>
</dbReference>
<keyword evidence="5" id="KW-0808">Transferase</keyword>
<dbReference type="InterPro" id="IPR032675">
    <property type="entry name" value="LRR_dom_sf"/>
</dbReference>
<evidence type="ECO:0000256" key="3">
    <source>
        <dbReference type="ARBA" id="ARBA00022527"/>
    </source>
</evidence>
<keyword evidence="7" id="KW-0547">Nucleotide-binding</keyword>
<dbReference type="GO" id="GO:0004674">
    <property type="term" value="F:protein serine/threonine kinase activity"/>
    <property type="evidence" value="ECO:0007669"/>
    <property type="project" value="UniProtKB-KW"/>
</dbReference>
<dbReference type="EMBL" id="JAODUP010000378">
    <property type="protein sequence ID" value="KAK2151040.1"/>
    <property type="molecule type" value="Genomic_DNA"/>
</dbReference>
<evidence type="ECO:0000256" key="5">
    <source>
        <dbReference type="ARBA" id="ARBA00022679"/>
    </source>
</evidence>
<accession>A0AAD9JER9</accession>
<keyword evidence="9" id="KW-0067">ATP-binding</keyword>
<evidence type="ECO:0000313" key="18">
    <source>
        <dbReference type="Proteomes" id="UP001208570"/>
    </source>
</evidence>
<dbReference type="InterPro" id="IPR008271">
    <property type="entry name" value="Ser/Thr_kinase_AS"/>
</dbReference>
<gene>
    <name evidence="17" type="ORF">LSH36_378g02054</name>
</gene>
<dbReference type="InterPro" id="IPR032171">
    <property type="entry name" value="COR-A"/>
</dbReference>
<evidence type="ECO:0000256" key="14">
    <source>
        <dbReference type="SAM" id="MobiDB-lite"/>
    </source>
</evidence>
<keyword evidence="8" id="KW-0418">Kinase</keyword>
<comment type="catalytic activity">
    <reaction evidence="12">
        <text>L-seryl-[protein] + ATP = O-phospho-L-seryl-[protein] + ADP + H(+)</text>
        <dbReference type="Rhea" id="RHEA:17989"/>
        <dbReference type="Rhea" id="RHEA-COMP:9863"/>
        <dbReference type="Rhea" id="RHEA-COMP:11604"/>
        <dbReference type="ChEBI" id="CHEBI:15378"/>
        <dbReference type="ChEBI" id="CHEBI:29999"/>
        <dbReference type="ChEBI" id="CHEBI:30616"/>
        <dbReference type="ChEBI" id="CHEBI:83421"/>
        <dbReference type="ChEBI" id="CHEBI:456216"/>
        <dbReference type="EC" id="2.7.11.1"/>
    </reaction>
</comment>
<protein>
    <recommendedName>
        <fullName evidence="2">non-specific serine/threonine protein kinase</fullName>
        <ecNumber evidence="2">2.7.11.1</ecNumber>
    </recommendedName>
</protein>
<dbReference type="Pfam" id="PF25497">
    <property type="entry name" value="COR-B"/>
    <property type="match status" value="1"/>
</dbReference>
<name>A0AAD9JER9_9ANNE</name>
<feature type="repeat" description="ANK" evidence="13">
    <location>
        <begin position="74"/>
        <end position="106"/>
    </location>
</feature>
<feature type="domain" description="Protein kinase" evidence="15">
    <location>
        <begin position="1252"/>
        <end position="1579"/>
    </location>
</feature>
<dbReference type="SUPFAM" id="SSF56112">
    <property type="entry name" value="Protein kinase-like (PK-like)"/>
    <property type="match status" value="1"/>
</dbReference>
<comment type="cofactor">
    <cofactor evidence="1">
        <name>Mg(2+)</name>
        <dbReference type="ChEBI" id="CHEBI:18420"/>
    </cofactor>
</comment>
<evidence type="ECO:0000256" key="10">
    <source>
        <dbReference type="ARBA" id="ARBA00023134"/>
    </source>
</evidence>
<dbReference type="InterPro" id="IPR036770">
    <property type="entry name" value="Ankyrin_rpt-contain_sf"/>
</dbReference>
<dbReference type="SMART" id="SM00364">
    <property type="entry name" value="LRR_BAC"/>
    <property type="match status" value="7"/>
</dbReference>
<dbReference type="Proteomes" id="UP001208570">
    <property type="component" value="Unassembled WGS sequence"/>
</dbReference>
<evidence type="ECO:0000256" key="11">
    <source>
        <dbReference type="ARBA" id="ARBA00047899"/>
    </source>
</evidence>
<keyword evidence="3" id="KW-0723">Serine/threonine-protein kinase</keyword>
<sequence length="2009" mass="227645">MEAVRERLFTAVRTGAAHTVTEILKVHHDHSHLLLPNDHAAEHYYFLHEACKQSYEEIVLSLIAYYDDINQDSPEGTPLYLACKLGYYNIVDLLLCNGATVPSPQEGHIKCLYYITAYNGWIDILERLFEARLDLESDPVVCKWCLEAALAGGHLDMIKVCYERFKKCHNELEKEQYLEEFMLLACQGGHDSVIQYFITCGAHLTDHIVDQFARTLSQVFWQYVEAISSETDQDRISESRLIARWSSKNLHKLKISWLLPYTDRLTILNISHNQLNSLPAEIPWQLEHLCTFDVSYNKLIGFSKAHQLCCNSLKVFQASHNELKVLPPEVFQLSSLQCLDISFNYLQSFDGLRSGKVHLRKTPTLRHAFPEKVILSHRISLVETKLKPPPDVGCTCSVQQLNISHNCFTEFPVQLEMFPKLVMLKAAGNQLTSFGPAWSCPLETLDLSDNNLSSLSDDLHVYWNHSLKKLFLQKNKLATLSESVCQLESLQILNVSYNKLSNFPPEDFWKCSRLEELDLSHNLLTCSADIKKKFTFNRGVEIDSKIVFPRVFLTTLLELDLSYNRLRSVPPSVCRLINLQQLMLNDNPDLQALPPELSQLVDCYELGLSGTNVRNIPGQLTKLPMQTKMVMAHLKHLLRKCVAYNGIKLMVTGKAGHGKSSLVKLLLGNQGASNYGDKTVEITNWIVSGAAMRKKIKLKNSKAEDFPDVNFQIWDLSGNNDPYLTYKLFLSPCTLCLIVFDLRLQKEGIKSLKSWLLDIETHAPKSHVIVVGTFLDCLNETGRSNLNMLRAEICSMCKPRNGYPQIDFLTEVSSKTKEGINKLREIIYSIATGLSYRTSAGVWETKRQDDKIVGRKVPQSYLDLGNALKVEAIYCRVYGKVPILNTTQLLNIAETLPKNDIHSPEELQIVTRFLHEAGYVLHYSSTLRGLSDLYFLDPGWLADSLLKLTNTLIVRSCVSNGILDLEKAEAILFTEEIERSASLGQYIDLLERFEIALLLDKHRLFLPSLLLNNKPSSVSAILNRADYSLIHRVYRMKCTPNGFWPRLIIQIVTMVQRICKDTDFSVQQDSYRNLNEESNWDRMRALYGSLCLARHKVSTTYWKQGIALDYQQGVLVVESSEQDITSWSDRHPGIMVTVATSERDHFAALGFAVDQIEHIITQWFSGLLDDTNPVERFIPCIKCIQQANQSKASVHMFQLKQCIATFLTCKDMRFCCPECGSSDIQAEDLIPDFTLSDLPKELQIGEDVLITDHEPKSLGRGGEGIVYEARLMDRCVAVKQNIVMCSISNEELRELCSDTSMNSEPSADHLEGSFSTDVTRHTDSSESTLDSRKWVLLFKLLPAIQDYRKEVTLLSRLQHPCVINLVALIPHKLSYVMELAPLGSLHSVTQNLYRKQLEINLEMDSHHNMLMDRMLTCKIVYQLALALQYLHSILVVYKDLKPQNILVWSLDRQSSVNVKLSDYGLSCYLMPQGVKGFEGTLGYQAPEMRGGNSYNEKVDIFALGMVIYNILTGVPVFSNMPSIIIPKSIKAGIRPSLEEAQVYPDLPRLVSVMTSCWQSDPRERLQAAEITSQIRDPSFWMLRHVVSSDITEIVAINQDCDEADDSNVYYVTAPRQANDAYSLCVVNTLLGCVRYTQALCTSPVTCLCCIGHIAVVGTQSNEVRVYSITWIKGKQRELCPPFQTEDVPLFILYRDYQGLQKTGNFQRELFVSLANGYLCKYVLLTHQNEAELRLDVTQCGLGGQSKTSPPIKSMMFMDNKTSIWLGCGLDVVIVDAENLTELNRIRVYEGEPTNDWPIVDMCCHGDQVWCFRRRSWDVVEIDVGTLTRVCKFDSSLGTSVGEVPTVWYPSAGAQPRSRPNRNKQHSMVGLENDCSVQCLHRKCSIRYTMRPVVCAKSRRRYSHHHVCSLLYSNGALWVGRRSGDILIVNVMHNNASGYKYGQTIALLQNGYLSGYGNGAVKRMVRCRNRIVATRDIHGSGPGEMGAELVVWSADDTEHIHNAEKYWTVE</sequence>
<evidence type="ECO:0000313" key="17">
    <source>
        <dbReference type="EMBL" id="KAK2151040.1"/>
    </source>
</evidence>
<evidence type="ECO:0000259" key="16">
    <source>
        <dbReference type="PROSITE" id="PS51424"/>
    </source>
</evidence>
<keyword evidence="10" id="KW-0342">GTP-binding</keyword>
<dbReference type="PROSITE" id="PS51424">
    <property type="entry name" value="ROC"/>
    <property type="match status" value="1"/>
</dbReference>
<dbReference type="InterPro" id="IPR057263">
    <property type="entry name" value="COR-B"/>
</dbReference>
<dbReference type="SMART" id="SM00365">
    <property type="entry name" value="LRR_SD22"/>
    <property type="match status" value="5"/>
</dbReference>
<dbReference type="SMART" id="SM00220">
    <property type="entry name" value="S_TKc"/>
    <property type="match status" value="1"/>
</dbReference>
<keyword evidence="6" id="KW-0677">Repeat</keyword>
<dbReference type="Pfam" id="PF00069">
    <property type="entry name" value="Pkinase"/>
    <property type="match status" value="1"/>
</dbReference>
<dbReference type="InterPro" id="IPR001611">
    <property type="entry name" value="Leu-rich_rpt"/>
</dbReference>
<dbReference type="SUPFAM" id="SSF48403">
    <property type="entry name" value="Ankyrin repeat"/>
    <property type="match status" value="1"/>
</dbReference>
<evidence type="ECO:0000259" key="15">
    <source>
        <dbReference type="PROSITE" id="PS50011"/>
    </source>
</evidence>
<dbReference type="SUPFAM" id="SSF52058">
    <property type="entry name" value="L domain-like"/>
    <property type="match status" value="1"/>
</dbReference>
<dbReference type="GO" id="GO:0005524">
    <property type="term" value="F:ATP binding"/>
    <property type="evidence" value="ECO:0007669"/>
    <property type="project" value="UniProtKB-KW"/>
</dbReference>